<feature type="domain" description="EngB-type G" evidence="11">
    <location>
        <begin position="25"/>
        <end position="204"/>
    </location>
</feature>
<dbReference type="AlphaFoldDB" id="A0A2N3PHX0"/>
<dbReference type="Gene3D" id="3.40.50.300">
    <property type="entry name" value="P-loop containing nucleotide triphosphate hydrolases"/>
    <property type="match status" value="1"/>
</dbReference>
<keyword evidence="3 10" id="KW-0132">Cell division</keyword>
<evidence type="ECO:0000313" key="12">
    <source>
        <dbReference type="EMBL" id="PKT80141.1"/>
    </source>
</evidence>
<dbReference type="SUPFAM" id="SSF52540">
    <property type="entry name" value="P-loop containing nucleoside triphosphate hydrolases"/>
    <property type="match status" value="1"/>
</dbReference>
<reference evidence="12 13" key="1">
    <citation type="submission" date="2016-07" db="EMBL/GenBank/DDBJ databases">
        <title>Detection of Helicobacter winghamensis from caecal content of red fox (Vulpes vulpes).</title>
        <authorList>
            <person name="Zanoni R.G."/>
            <person name="Florio D."/>
            <person name="Caffara M."/>
            <person name="Renzi M."/>
            <person name="Parisi A."/>
            <person name="Pasquali F."/>
            <person name="Manfreda G."/>
        </authorList>
    </citation>
    <scope>NUCLEOTIDE SEQUENCE [LARGE SCALE GENOMIC DNA]</scope>
    <source>
        <strain evidence="12 13">295_13</strain>
    </source>
</reference>
<name>A0A2N3PHX0_9HELI</name>
<keyword evidence="6" id="KW-0460">Magnesium</keyword>
<dbReference type="PANTHER" id="PTHR11649:SF13">
    <property type="entry name" value="ENGB-TYPE G DOMAIN-CONTAINING PROTEIN"/>
    <property type="match status" value="1"/>
</dbReference>
<evidence type="ECO:0000256" key="8">
    <source>
        <dbReference type="ARBA" id="ARBA00023210"/>
    </source>
</evidence>
<evidence type="ECO:0000256" key="1">
    <source>
        <dbReference type="ARBA" id="ARBA00001946"/>
    </source>
</evidence>
<dbReference type="GO" id="GO:0005525">
    <property type="term" value="F:GTP binding"/>
    <property type="evidence" value="ECO:0007669"/>
    <property type="project" value="UniProtKB-UniRule"/>
</dbReference>
<dbReference type="GO" id="GO:0046872">
    <property type="term" value="F:metal ion binding"/>
    <property type="evidence" value="ECO:0007669"/>
    <property type="project" value="UniProtKB-KW"/>
</dbReference>
<evidence type="ECO:0000256" key="5">
    <source>
        <dbReference type="ARBA" id="ARBA00022741"/>
    </source>
</evidence>
<sequence length="207" mass="23396">MQHFILKNASFLTSAQNLSQCPPPMLSEVAFLGRSNVGKSTLINLLCNQKNLAKSSSTPGKTQLINFFATQWKANSQDSTQEVLKLMFVDLPGFGYAKVAKSQKELWNRNLVEFLRKRDCIRLFVHLVDSRHPSLEIDANLVAFVEQFLRGDQRFVQVFTKFDKLNVNEQNKLKAAFPNALFSSSLKKHNTPKIADFIVANTLGYAL</sequence>
<dbReference type="InterPro" id="IPR019987">
    <property type="entry name" value="GTP-bd_ribosome_bio_YsxC"/>
</dbReference>
<keyword evidence="13" id="KW-1185">Reference proteome</keyword>
<keyword evidence="7 10" id="KW-0342">GTP-binding</keyword>
<evidence type="ECO:0000256" key="9">
    <source>
        <dbReference type="ARBA" id="ARBA00023306"/>
    </source>
</evidence>
<evidence type="ECO:0000313" key="13">
    <source>
        <dbReference type="Proteomes" id="UP000233350"/>
    </source>
</evidence>
<gene>
    <name evidence="10" type="primary">engB</name>
    <name evidence="12" type="ORF">BCM31_00450</name>
</gene>
<keyword evidence="8 10" id="KW-0717">Septation</keyword>
<evidence type="ECO:0000256" key="4">
    <source>
        <dbReference type="ARBA" id="ARBA00022723"/>
    </source>
</evidence>
<dbReference type="OrthoDB" id="9804921at2"/>
<dbReference type="CDD" id="cd01876">
    <property type="entry name" value="YihA_EngB"/>
    <property type="match status" value="1"/>
</dbReference>
<keyword evidence="4" id="KW-0479">Metal-binding</keyword>
<dbReference type="HAMAP" id="MF_00321">
    <property type="entry name" value="GTPase_EngB"/>
    <property type="match status" value="1"/>
</dbReference>
<keyword evidence="9 10" id="KW-0131">Cell cycle</keyword>
<comment type="function">
    <text evidence="10">Necessary for normal cell division and for the maintenance of normal septation.</text>
</comment>
<protein>
    <recommendedName>
        <fullName evidence="10">Probable GTP-binding protein EngB</fullName>
    </recommendedName>
</protein>
<evidence type="ECO:0000256" key="2">
    <source>
        <dbReference type="ARBA" id="ARBA00009638"/>
    </source>
</evidence>
<dbReference type="InterPro" id="IPR006073">
    <property type="entry name" value="GTP-bd"/>
</dbReference>
<comment type="caution">
    <text evidence="12">The sequence shown here is derived from an EMBL/GenBank/DDBJ whole genome shotgun (WGS) entry which is preliminary data.</text>
</comment>
<dbReference type="InterPro" id="IPR030393">
    <property type="entry name" value="G_ENGB_dom"/>
</dbReference>
<dbReference type="EMBL" id="MBPK01000044">
    <property type="protein sequence ID" value="PKT80141.1"/>
    <property type="molecule type" value="Genomic_DNA"/>
</dbReference>
<dbReference type="Proteomes" id="UP000233350">
    <property type="component" value="Unassembled WGS sequence"/>
</dbReference>
<evidence type="ECO:0000256" key="3">
    <source>
        <dbReference type="ARBA" id="ARBA00022618"/>
    </source>
</evidence>
<evidence type="ECO:0000256" key="10">
    <source>
        <dbReference type="HAMAP-Rule" id="MF_00321"/>
    </source>
</evidence>
<keyword evidence="5 10" id="KW-0547">Nucleotide-binding</keyword>
<organism evidence="12 13">
    <name type="scientific">Helicobacter winghamensis</name>
    <dbReference type="NCBI Taxonomy" id="157268"/>
    <lineage>
        <taxon>Bacteria</taxon>
        <taxon>Pseudomonadati</taxon>
        <taxon>Campylobacterota</taxon>
        <taxon>Epsilonproteobacteria</taxon>
        <taxon>Campylobacterales</taxon>
        <taxon>Helicobacteraceae</taxon>
        <taxon>Helicobacter</taxon>
    </lineage>
</organism>
<dbReference type="PROSITE" id="PS51706">
    <property type="entry name" value="G_ENGB"/>
    <property type="match status" value="1"/>
</dbReference>
<evidence type="ECO:0000256" key="7">
    <source>
        <dbReference type="ARBA" id="ARBA00023134"/>
    </source>
</evidence>
<evidence type="ECO:0000256" key="6">
    <source>
        <dbReference type="ARBA" id="ARBA00022842"/>
    </source>
</evidence>
<dbReference type="NCBIfam" id="TIGR03598">
    <property type="entry name" value="GTPase_YsxC"/>
    <property type="match status" value="1"/>
</dbReference>
<evidence type="ECO:0000259" key="11">
    <source>
        <dbReference type="PROSITE" id="PS51706"/>
    </source>
</evidence>
<dbReference type="GO" id="GO:0000917">
    <property type="term" value="P:division septum assembly"/>
    <property type="evidence" value="ECO:0007669"/>
    <property type="project" value="UniProtKB-KW"/>
</dbReference>
<proteinExistence type="inferred from homology"/>
<comment type="similarity">
    <text evidence="2 10">Belongs to the TRAFAC class TrmE-Era-EngA-EngB-Septin-like GTPase superfamily. EngB GTPase family.</text>
</comment>
<dbReference type="PANTHER" id="PTHR11649">
    <property type="entry name" value="MSS1/TRME-RELATED GTP-BINDING PROTEIN"/>
    <property type="match status" value="1"/>
</dbReference>
<comment type="cofactor">
    <cofactor evidence="1">
        <name>Mg(2+)</name>
        <dbReference type="ChEBI" id="CHEBI:18420"/>
    </cofactor>
</comment>
<dbReference type="GO" id="GO:0005829">
    <property type="term" value="C:cytosol"/>
    <property type="evidence" value="ECO:0007669"/>
    <property type="project" value="TreeGrafter"/>
</dbReference>
<accession>A0A2N3PHX0</accession>
<dbReference type="STRING" id="556267.HWAG_00380"/>
<dbReference type="Pfam" id="PF01926">
    <property type="entry name" value="MMR_HSR1"/>
    <property type="match status" value="1"/>
</dbReference>
<dbReference type="InterPro" id="IPR027417">
    <property type="entry name" value="P-loop_NTPase"/>
</dbReference>